<organism evidence="10 11">
    <name type="scientific">Alicyclobacillus fastidiosus</name>
    <dbReference type="NCBI Taxonomy" id="392011"/>
    <lineage>
        <taxon>Bacteria</taxon>
        <taxon>Bacillati</taxon>
        <taxon>Bacillota</taxon>
        <taxon>Bacilli</taxon>
        <taxon>Bacillales</taxon>
        <taxon>Alicyclobacillaceae</taxon>
        <taxon>Alicyclobacillus</taxon>
    </lineage>
</organism>
<dbReference type="InterPro" id="IPR015366">
    <property type="entry name" value="S53_propep"/>
</dbReference>
<dbReference type="PROSITE" id="PS51695">
    <property type="entry name" value="SEDOLISIN"/>
    <property type="match status" value="1"/>
</dbReference>
<protein>
    <submittedName>
        <fullName evidence="10">Protease pro-enzyme activation domain-containing protein</fullName>
    </submittedName>
</protein>
<evidence type="ECO:0000259" key="9">
    <source>
        <dbReference type="PROSITE" id="PS51695"/>
    </source>
</evidence>
<name>A0ABY6ZE24_9BACL</name>
<evidence type="ECO:0000256" key="1">
    <source>
        <dbReference type="ARBA" id="ARBA00001913"/>
    </source>
</evidence>
<dbReference type="InterPro" id="IPR030400">
    <property type="entry name" value="Sedolisin_dom"/>
</dbReference>
<evidence type="ECO:0000256" key="6">
    <source>
        <dbReference type="ARBA" id="ARBA00022837"/>
    </source>
</evidence>
<feature type="signal peptide" evidence="8">
    <location>
        <begin position="1"/>
        <end position="28"/>
    </location>
</feature>
<evidence type="ECO:0000313" key="11">
    <source>
        <dbReference type="Proteomes" id="UP001164761"/>
    </source>
</evidence>
<evidence type="ECO:0000313" key="10">
    <source>
        <dbReference type="EMBL" id="WAH41094.1"/>
    </source>
</evidence>
<sequence>MTKTMHRWMAFAAVGTLASVMAPAVAFADTTSVQAIPQGVGPGVLQQASYFGDTDPSTPVTVDLVMKLQNQGQLAQFIDQTTTPGRGFRQYLSTNSFASQYAPNPQIASAIQTYLRAYGIQSTVYSDKLVITATGTAGQFNKAFNISLMNASLHGRKFHATKTPPQAPSSIANSILCILGLTNYSDFASQAVKPLTTSGSTEPNAALAPSALMPSDLEQQYDVTPLYKQGATGQGQTIGIVTLADFNPSDAQYFWNYNHIQTKANRIHVYDVDGGSGLSEADGSDETSLDVEQSGALAPQADINVYVGPNSDTGFVDAFAKAISDDAVQELSTSWGESETAIASAVQQNLETPQYAQVFNQLFMEAAAQGISTFAAAGDDGAYAATSDSVETYNLSVLNPADSPYITAAGGTTLPVLEAAQFGVTKERAWGFDYLYPFLAQLGYPPLNPYSFTGGGGGFSTVFATPDYQQGVSGVNHFTAVQWWTPSADGTSTTFNANPQIVTGTGSGRNLPDLSMNADPESGYSVYFSLPIADGSSDLDTGWSQYGGTSFVAPQLAGLSALINSADHTQVGFWNPQIYRFAQQKNSPLHPLDDTGTSNDNIYYTGTAGTIYNQATGLGTPDVAQLANNFR</sequence>
<dbReference type="PANTHER" id="PTHR14218:SF15">
    <property type="entry name" value="TRIPEPTIDYL-PEPTIDASE 1"/>
    <property type="match status" value="1"/>
</dbReference>
<dbReference type="SUPFAM" id="SSF54897">
    <property type="entry name" value="Protease propeptides/inhibitors"/>
    <property type="match status" value="1"/>
</dbReference>
<keyword evidence="5" id="KW-0720">Serine protease</keyword>
<dbReference type="Proteomes" id="UP001164761">
    <property type="component" value="Chromosome"/>
</dbReference>
<dbReference type="Pfam" id="PF09286">
    <property type="entry name" value="Pro-kuma_activ"/>
    <property type="match status" value="1"/>
</dbReference>
<keyword evidence="3" id="KW-0479">Metal-binding</keyword>
<gene>
    <name evidence="10" type="ORF">NZD89_22910</name>
</gene>
<keyword evidence="2 10" id="KW-0645">Protease</keyword>
<dbReference type="CDD" id="cd04056">
    <property type="entry name" value="Peptidases_S53"/>
    <property type="match status" value="1"/>
</dbReference>
<keyword evidence="7" id="KW-0865">Zymogen</keyword>
<dbReference type="GO" id="GO:0006508">
    <property type="term" value="P:proteolysis"/>
    <property type="evidence" value="ECO:0007669"/>
    <property type="project" value="UniProtKB-KW"/>
</dbReference>
<dbReference type="GO" id="GO:0008233">
    <property type="term" value="F:peptidase activity"/>
    <property type="evidence" value="ECO:0007669"/>
    <property type="project" value="UniProtKB-KW"/>
</dbReference>
<keyword evidence="4" id="KW-0378">Hydrolase</keyword>
<comment type="cofactor">
    <cofactor evidence="1">
        <name>Ca(2+)</name>
        <dbReference type="ChEBI" id="CHEBI:29108"/>
    </cofactor>
</comment>
<evidence type="ECO:0000256" key="7">
    <source>
        <dbReference type="ARBA" id="ARBA00023145"/>
    </source>
</evidence>
<feature type="chain" id="PRO_5045307503" evidence="8">
    <location>
        <begin position="29"/>
        <end position="631"/>
    </location>
</feature>
<evidence type="ECO:0000256" key="3">
    <source>
        <dbReference type="ARBA" id="ARBA00022723"/>
    </source>
</evidence>
<evidence type="ECO:0000256" key="4">
    <source>
        <dbReference type="ARBA" id="ARBA00022801"/>
    </source>
</evidence>
<proteinExistence type="predicted"/>
<dbReference type="PANTHER" id="PTHR14218">
    <property type="entry name" value="PROTEASE S8 TRIPEPTIDYL PEPTIDASE I CLN2"/>
    <property type="match status" value="1"/>
</dbReference>
<dbReference type="SUPFAM" id="SSF52743">
    <property type="entry name" value="Subtilisin-like"/>
    <property type="match status" value="1"/>
</dbReference>
<evidence type="ECO:0000256" key="8">
    <source>
        <dbReference type="SAM" id="SignalP"/>
    </source>
</evidence>
<evidence type="ECO:0000256" key="2">
    <source>
        <dbReference type="ARBA" id="ARBA00022670"/>
    </source>
</evidence>
<feature type="domain" description="Peptidase S53" evidence="9">
    <location>
        <begin position="211"/>
        <end position="631"/>
    </location>
</feature>
<dbReference type="SMART" id="SM00944">
    <property type="entry name" value="Pro-kuma_activ"/>
    <property type="match status" value="1"/>
</dbReference>
<keyword evidence="6" id="KW-0106">Calcium</keyword>
<accession>A0ABY6ZE24</accession>
<dbReference type="EMBL" id="CP104067">
    <property type="protein sequence ID" value="WAH41094.1"/>
    <property type="molecule type" value="Genomic_DNA"/>
</dbReference>
<keyword evidence="8" id="KW-0732">Signal</keyword>
<keyword evidence="11" id="KW-1185">Reference proteome</keyword>
<evidence type="ECO:0000256" key="5">
    <source>
        <dbReference type="ARBA" id="ARBA00022825"/>
    </source>
</evidence>
<dbReference type="Gene3D" id="3.40.50.200">
    <property type="entry name" value="Peptidase S8/S53 domain"/>
    <property type="match status" value="1"/>
</dbReference>
<dbReference type="InterPro" id="IPR050819">
    <property type="entry name" value="Tripeptidyl-peptidase_I"/>
</dbReference>
<dbReference type="InterPro" id="IPR036852">
    <property type="entry name" value="Peptidase_S8/S53_dom_sf"/>
</dbReference>
<reference evidence="10" key="1">
    <citation type="submission" date="2022-08" db="EMBL/GenBank/DDBJ databases">
        <title>Alicyclobacillus fastidiosus DSM 17978, complete genome.</title>
        <authorList>
            <person name="Wang Q."/>
            <person name="Cai R."/>
            <person name="Wang Z."/>
        </authorList>
    </citation>
    <scope>NUCLEOTIDE SEQUENCE</scope>
    <source>
        <strain evidence="10">DSM 17978</strain>
    </source>
</reference>
<dbReference type="CDD" id="cd11377">
    <property type="entry name" value="Pro-peptidase_S53"/>
    <property type="match status" value="1"/>
</dbReference>
<dbReference type="RefSeq" id="WP_268004992.1">
    <property type="nucleotide sequence ID" value="NZ_CP104067.1"/>
</dbReference>